<keyword evidence="8" id="KW-1185">Reference proteome</keyword>
<feature type="compositionally biased region" description="Polar residues" evidence="6">
    <location>
        <begin position="559"/>
        <end position="570"/>
    </location>
</feature>
<evidence type="ECO:0000256" key="4">
    <source>
        <dbReference type="ARBA" id="ARBA00022833"/>
    </source>
</evidence>
<feature type="compositionally biased region" description="Basic and acidic residues" evidence="6">
    <location>
        <begin position="472"/>
        <end position="489"/>
    </location>
</feature>
<organism evidence="8 9">
    <name type="scientific">Octopus sinensis</name>
    <name type="common">East Asian common octopus</name>
    <dbReference type="NCBI Taxonomy" id="2607531"/>
    <lineage>
        <taxon>Eukaryota</taxon>
        <taxon>Metazoa</taxon>
        <taxon>Spiralia</taxon>
        <taxon>Lophotrochozoa</taxon>
        <taxon>Mollusca</taxon>
        <taxon>Cephalopoda</taxon>
        <taxon>Coleoidea</taxon>
        <taxon>Octopodiformes</taxon>
        <taxon>Octopoda</taxon>
        <taxon>Incirrata</taxon>
        <taxon>Octopodidae</taxon>
        <taxon>Octopus</taxon>
    </lineage>
</organism>
<proteinExistence type="predicted"/>
<feature type="region of interest" description="Disordered" evidence="6">
    <location>
        <begin position="604"/>
        <end position="683"/>
    </location>
</feature>
<feature type="compositionally biased region" description="Pro residues" evidence="6">
    <location>
        <begin position="528"/>
        <end position="545"/>
    </location>
</feature>
<feature type="compositionally biased region" description="Low complexity" evidence="6">
    <location>
        <begin position="546"/>
        <end position="558"/>
    </location>
</feature>
<gene>
    <name evidence="9" type="primary">LOC115212778</name>
</gene>
<feature type="region of interest" description="Disordered" evidence="6">
    <location>
        <begin position="468"/>
        <end position="504"/>
    </location>
</feature>
<keyword evidence="2" id="KW-0479">Metal-binding</keyword>
<keyword evidence="3" id="KW-0863">Zinc-finger</keyword>
<dbReference type="SMART" id="SM00581">
    <property type="entry name" value="PSP"/>
    <property type="match status" value="1"/>
</dbReference>
<evidence type="ECO:0000256" key="6">
    <source>
        <dbReference type="SAM" id="MobiDB-lite"/>
    </source>
</evidence>
<sequence>MASSFGDSSLFEEFERDRSSASTFISYNQNEYGSEDRSKIIFRFEESDSSSSSELDSKSSGEAAEVSDDSEEEDSEDKDSNDQTNEDGDDIITDKRTEDVAAEGKSEKQSKKRKKRNGEMLVGMMKHTNHQLQFERDKLRKFAKKIDSTRCVPDEESPGLQIIYQNNAFSRKYRSEIEDFINHLIFRHQRERYEKLPDLNLKASSLTCVDLNDELDSEQRGHNMWCNHAIIGTSQFYNNFMIDTSGWPLVNFEPSLTDSWEIPKYEQVFFEALPIDLEEGDVPKESKPERRKPQCFNCGGAHMIRDCKEKRDAARIQMNRQNFMQNSQSNNPKTSRYHAETDPRFSSFKPGYLSDSLREAMRLGPSTVPIHIYRMRFYGYPPGWLQEAKTKTASGMSLFDKHGKQVGVAGDTLEDGEVEQTTTGDDEIDPNLIIEYPGFTVPLPEGFRDEHYKYNLPPIQEHQLKTVLHSSQQDDAKKRKHGTGKDGNPKRHRSFDTSSDMDIDTEESFPYYEDLGTCRLTETNCFIPPLPSDTPPSKPPLPSDTPPSSSSDSKYSPKNQPSRQSPVTEVTSKRKPLCLPKPKSDAALSSDSLEDLEAQYRCLQKQLQEEDSDSQPSSESQIKASESNSIVLSSDESSNSQAASDGFASLSSPSMCQSLGKDYGTPVNQNKGPFPTLPDRTNFSVGIQDHIPFENLPQSTGTYNRMRQVFQKIKSRNKS</sequence>
<feature type="compositionally biased region" description="Basic and acidic residues" evidence="6">
    <location>
        <begin position="34"/>
        <end position="46"/>
    </location>
</feature>
<accession>A0A6P7SH93</accession>
<feature type="compositionally biased region" description="Polar residues" evidence="6">
    <location>
        <begin position="20"/>
        <end position="32"/>
    </location>
</feature>
<feature type="compositionally biased region" description="Acidic residues" evidence="6">
    <location>
        <begin position="65"/>
        <end position="91"/>
    </location>
</feature>
<feature type="compositionally biased region" description="Low complexity" evidence="6">
    <location>
        <begin position="633"/>
        <end position="645"/>
    </location>
</feature>
<dbReference type="GO" id="GO:0071013">
    <property type="term" value="C:catalytic step 2 spliceosome"/>
    <property type="evidence" value="ECO:0007669"/>
    <property type="project" value="TreeGrafter"/>
</dbReference>
<feature type="region of interest" description="Disordered" evidence="6">
    <location>
        <begin position="526"/>
        <end position="592"/>
    </location>
</feature>
<dbReference type="RefSeq" id="XP_029637326.1">
    <property type="nucleotide sequence ID" value="XM_029781466.2"/>
</dbReference>
<keyword evidence="5" id="KW-0539">Nucleus</keyword>
<dbReference type="PANTHER" id="PTHR13316">
    <property type="entry name" value="ZINC FINGER, CCHC DOMAIN CONTAINING 8"/>
    <property type="match status" value="1"/>
</dbReference>
<evidence type="ECO:0000256" key="1">
    <source>
        <dbReference type="ARBA" id="ARBA00004123"/>
    </source>
</evidence>
<evidence type="ECO:0000313" key="8">
    <source>
        <dbReference type="Proteomes" id="UP000515154"/>
    </source>
</evidence>
<dbReference type="GO" id="GO:0003723">
    <property type="term" value="F:RNA binding"/>
    <property type="evidence" value="ECO:0007669"/>
    <property type="project" value="TreeGrafter"/>
</dbReference>
<comment type="subcellular location">
    <subcellularLocation>
        <location evidence="1">Nucleus</location>
    </subcellularLocation>
</comment>
<evidence type="ECO:0000256" key="2">
    <source>
        <dbReference type="ARBA" id="ARBA00022723"/>
    </source>
</evidence>
<dbReference type="InterPro" id="IPR006568">
    <property type="entry name" value="PSP_pro-rich"/>
</dbReference>
<dbReference type="InterPro" id="IPR052115">
    <property type="entry name" value="NEXT_complex_subunit_ZCCHC8"/>
</dbReference>
<feature type="compositionally biased region" description="Basic and acidic residues" evidence="6">
    <location>
        <begin position="92"/>
        <end position="109"/>
    </location>
</feature>
<reference evidence="9" key="1">
    <citation type="submission" date="2025-08" db="UniProtKB">
        <authorList>
            <consortium name="RefSeq"/>
        </authorList>
    </citation>
    <scope>IDENTIFICATION</scope>
</reference>
<dbReference type="KEGG" id="osn:115212778"/>
<evidence type="ECO:0000259" key="7">
    <source>
        <dbReference type="SMART" id="SM00581"/>
    </source>
</evidence>
<feature type="compositionally biased region" description="Polar residues" evidence="6">
    <location>
        <begin position="622"/>
        <end position="632"/>
    </location>
</feature>
<feature type="region of interest" description="Disordered" evidence="6">
    <location>
        <begin position="1"/>
        <end position="118"/>
    </location>
</feature>
<keyword evidence="4" id="KW-0862">Zinc</keyword>
<feature type="domain" description="PSP proline-rich" evidence="7">
    <location>
        <begin position="345"/>
        <end position="398"/>
    </location>
</feature>
<evidence type="ECO:0000313" key="9">
    <source>
        <dbReference type="RefSeq" id="XP_029637326.1"/>
    </source>
</evidence>
<protein>
    <submittedName>
        <fullName evidence="9">Zinc finger CCHC domain-containing protein 8 isoform X1</fullName>
    </submittedName>
</protein>
<dbReference type="PANTHER" id="PTHR13316:SF0">
    <property type="entry name" value="ZINC FINGER CCHC DOMAIN-CONTAINING PROTEIN 8"/>
    <property type="match status" value="1"/>
</dbReference>
<dbReference type="Pfam" id="PF04046">
    <property type="entry name" value="PSP"/>
    <property type="match status" value="1"/>
</dbReference>
<name>A0A6P7SH93_9MOLL</name>
<feature type="compositionally biased region" description="Low complexity" evidence="6">
    <location>
        <begin position="49"/>
        <end position="64"/>
    </location>
</feature>
<dbReference type="AlphaFoldDB" id="A0A6P7SH93"/>
<evidence type="ECO:0000256" key="5">
    <source>
        <dbReference type="ARBA" id="ARBA00023242"/>
    </source>
</evidence>
<dbReference type="Proteomes" id="UP000515154">
    <property type="component" value="Linkage group LG1"/>
</dbReference>
<dbReference type="GO" id="GO:0008270">
    <property type="term" value="F:zinc ion binding"/>
    <property type="evidence" value="ECO:0007669"/>
    <property type="project" value="UniProtKB-KW"/>
</dbReference>
<evidence type="ECO:0000256" key="3">
    <source>
        <dbReference type="ARBA" id="ARBA00022771"/>
    </source>
</evidence>